<dbReference type="InterPro" id="IPR022024">
    <property type="entry name" value="DUF3602"/>
</dbReference>
<feature type="region of interest" description="Disordered" evidence="1">
    <location>
        <begin position="101"/>
        <end position="122"/>
    </location>
</feature>
<dbReference type="OrthoDB" id="3258666at2759"/>
<evidence type="ECO:0000313" key="3">
    <source>
        <dbReference type="Proteomes" id="UP000054097"/>
    </source>
</evidence>
<reference evidence="3" key="2">
    <citation type="submission" date="2015-01" db="EMBL/GenBank/DDBJ databases">
        <title>Evolutionary Origins and Diversification of the Mycorrhizal Mutualists.</title>
        <authorList>
            <consortium name="DOE Joint Genome Institute"/>
            <consortium name="Mycorrhizal Genomics Consortium"/>
            <person name="Kohler A."/>
            <person name="Kuo A."/>
            <person name="Nagy L.G."/>
            <person name="Floudas D."/>
            <person name="Copeland A."/>
            <person name="Barry K.W."/>
            <person name="Cichocki N."/>
            <person name="Veneault-Fourrey C."/>
            <person name="LaButti K."/>
            <person name="Lindquist E.A."/>
            <person name="Lipzen A."/>
            <person name="Lundell T."/>
            <person name="Morin E."/>
            <person name="Murat C."/>
            <person name="Riley R."/>
            <person name="Ohm R."/>
            <person name="Sun H."/>
            <person name="Tunlid A."/>
            <person name="Henrissat B."/>
            <person name="Grigoriev I.V."/>
            <person name="Hibbett D.S."/>
            <person name="Martin F."/>
        </authorList>
    </citation>
    <scope>NUCLEOTIDE SEQUENCE [LARGE SCALE GENOMIC DNA]</scope>
    <source>
        <strain evidence="3">MAFF 305830</strain>
    </source>
</reference>
<evidence type="ECO:0000256" key="1">
    <source>
        <dbReference type="SAM" id="MobiDB-lite"/>
    </source>
</evidence>
<feature type="region of interest" description="Disordered" evidence="1">
    <location>
        <begin position="205"/>
        <end position="228"/>
    </location>
</feature>
<feature type="compositionally biased region" description="Low complexity" evidence="1">
    <location>
        <begin position="207"/>
        <end position="223"/>
    </location>
</feature>
<sequence length="307" mass="32476">MADTEASQTWVSTGRGGAGNFPYTPRALAKRPVHVNLSNPQGREVDYRRQSVARSGRGGVGFWEPKPDDSSKQQESQDFERDQEIIKERLAKRQSLTTGENFVFKSGRGGAGNIGSPAEQRLPTTAAEGDALERVHSYGRGGSNYRFGDAIPMVDMNKIENEERVEAKARLTTAPTNGESGFTTFTSYASAFFNALTPAENRIENMTPVSSPTTPSSASKRTSVAAGGRGGAGNFSYATYKSAASTSTSTTAAPVVLAPASPSRAYVRGEPEYAGYAASHGRDYDPEMPAASGSSSSGASGSTSRWA</sequence>
<proteinExistence type="predicted"/>
<organism evidence="2 3">
    <name type="scientific">Serendipita vermifera MAFF 305830</name>
    <dbReference type="NCBI Taxonomy" id="933852"/>
    <lineage>
        <taxon>Eukaryota</taxon>
        <taxon>Fungi</taxon>
        <taxon>Dikarya</taxon>
        <taxon>Basidiomycota</taxon>
        <taxon>Agaricomycotina</taxon>
        <taxon>Agaricomycetes</taxon>
        <taxon>Sebacinales</taxon>
        <taxon>Serendipitaceae</taxon>
        <taxon>Serendipita</taxon>
    </lineage>
</organism>
<feature type="region of interest" description="Disordered" evidence="1">
    <location>
        <begin position="276"/>
        <end position="307"/>
    </location>
</feature>
<name>A0A0C3ADZ9_SERVB</name>
<evidence type="ECO:0000313" key="2">
    <source>
        <dbReference type="EMBL" id="KIM22880.1"/>
    </source>
</evidence>
<dbReference type="Proteomes" id="UP000054097">
    <property type="component" value="Unassembled WGS sequence"/>
</dbReference>
<feature type="compositionally biased region" description="Low complexity" evidence="1">
    <location>
        <begin position="290"/>
        <end position="307"/>
    </location>
</feature>
<dbReference type="AlphaFoldDB" id="A0A0C3ADZ9"/>
<accession>A0A0C3ADZ9</accession>
<keyword evidence="3" id="KW-1185">Reference proteome</keyword>
<gene>
    <name evidence="2" type="ORF">M408DRAFT_332651</name>
</gene>
<protein>
    <submittedName>
        <fullName evidence="2">Uncharacterized protein</fullName>
    </submittedName>
</protein>
<dbReference type="PANTHER" id="PTHR34693:SF1">
    <property type="entry name" value="PROTEIN PAR32"/>
    <property type="match status" value="1"/>
</dbReference>
<reference evidence="2 3" key="1">
    <citation type="submission" date="2014-04" db="EMBL/GenBank/DDBJ databases">
        <authorList>
            <consortium name="DOE Joint Genome Institute"/>
            <person name="Kuo A."/>
            <person name="Zuccaro A."/>
            <person name="Kohler A."/>
            <person name="Nagy L.G."/>
            <person name="Floudas D."/>
            <person name="Copeland A."/>
            <person name="Barry K.W."/>
            <person name="Cichocki N."/>
            <person name="Veneault-Fourrey C."/>
            <person name="LaButti K."/>
            <person name="Lindquist E.A."/>
            <person name="Lipzen A."/>
            <person name="Lundell T."/>
            <person name="Morin E."/>
            <person name="Murat C."/>
            <person name="Sun H."/>
            <person name="Tunlid A."/>
            <person name="Henrissat B."/>
            <person name="Grigoriev I.V."/>
            <person name="Hibbett D.S."/>
            <person name="Martin F."/>
            <person name="Nordberg H.P."/>
            <person name="Cantor M.N."/>
            <person name="Hua S.X."/>
        </authorList>
    </citation>
    <scope>NUCLEOTIDE SEQUENCE [LARGE SCALE GENOMIC DNA]</scope>
    <source>
        <strain evidence="2 3">MAFF 305830</strain>
    </source>
</reference>
<dbReference type="InterPro" id="IPR053203">
    <property type="entry name" value="Cisplatin_resist-associated"/>
</dbReference>
<dbReference type="Pfam" id="PF12223">
    <property type="entry name" value="DUF3602"/>
    <property type="match status" value="1"/>
</dbReference>
<feature type="region of interest" description="Disordered" evidence="1">
    <location>
        <begin position="1"/>
        <end position="81"/>
    </location>
</feature>
<feature type="compositionally biased region" description="Polar residues" evidence="1">
    <location>
        <begin position="1"/>
        <end position="12"/>
    </location>
</feature>
<dbReference type="HOGENOM" id="CLU_906626_0_0_1"/>
<dbReference type="EMBL" id="KN824346">
    <property type="protein sequence ID" value="KIM22880.1"/>
    <property type="molecule type" value="Genomic_DNA"/>
</dbReference>
<dbReference type="PANTHER" id="PTHR34693">
    <property type="entry name" value="PROTEIN PAR32"/>
    <property type="match status" value="1"/>
</dbReference>